<dbReference type="eggNOG" id="KOG1577">
    <property type="taxonomic scope" value="Eukaryota"/>
</dbReference>
<dbReference type="Pfam" id="PF00248">
    <property type="entry name" value="Aldo_ket_red"/>
    <property type="match status" value="1"/>
</dbReference>
<accession>K0RN78</accession>
<name>K0RN78_THAOC</name>
<gene>
    <name evidence="3" type="ORF">THAOC_25761</name>
</gene>
<dbReference type="GO" id="GO:0016491">
    <property type="term" value="F:oxidoreductase activity"/>
    <property type="evidence" value="ECO:0007669"/>
    <property type="project" value="InterPro"/>
</dbReference>
<keyword evidence="1" id="KW-0732">Signal</keyword>
<protein>
    <recommendedName>
        <fullName evidence="2">NADP-dependent oxidoreductase domain-containing protein</fullName>
    </recommendedName>
</protein>
<evidence type="ECO:0000313" key="4">
    <source>
        <dbReference type="Proteomes" id="UP000266841"/>
    </source>
</evidence>
<feature type="domain" description="NADP-dependent oxidoreductase" evidence="2">
    <location>
        <begin position="129"/>
        <end position="401"/>
    </location>
</feature>
<dbReference type="PANTHER" id="PTHR43827">
    <property type="entry name" value="2,5-DIKETO-D-GLUCONIC ACID REDUCTASE"/>
    <property type="match status" value="1"/>
</dbReference>
<dbReference type="SUPFAM" id="SSF51430">
    <property type="entry name" value="NAD(P)-linked oxidoreductase"/>
    <property type="match status" value="1"/>
</dbReference>
<evidence type="ECO:0000259" key="2">
    <source>
        <dbReference type="Pfam" id="PF00248"/>
    </source>
</evidence>
<dbReference type="OMA" id="ILQYPRC"/>
<keyword evidence="4" id="KW-1185">Reference proteome</keyword>
<dbReference type="Gene3D" id="3.20.20.100">
    <property type="entry name" value="NADP-dependent oxidoreductase domain"/>
    <property type="match status" value="1"/>
</dbReference>
<reference evidence="3 4" key="1">
    <citation type="journal article" date="2012" name="Genome Biol.">
        <title>Genome and low-iron response of an oceanic diatom adapted to chronic iron limitation.</title>
        <authorList>
            <person name="Lommer M."/>
            <person name="Specht M."/>
            <person name="Roy A.S."/>
            <person name="Kraemer L."/>
            <person name="Andreson R."/>
            <person name="Gutowska M.A."/>
            <person name="Wolf J."/>
            <person name="Bergner S.V."/>
            <person name="Schilhabel M.B."/>
            <person name="Klostermeier U.C."/>
            <person name="Beiko R.G."/>
            <person name="Rosenstiel P."/>
            <person name="Hippler M."/>
            <person name="Laroche J."/>
        </authorList>
    </citation>
    <scope>NUCLEOTIDE SEQUENCE [LARGE SCALE GENOMIC DNA]</scope>
    <source>
        <strain evidence="3 4">CCMP1005</strain>
    </source>
</reference>
<feature type="chain" id="PRO_5030173003" description="NADP-dependent oxidoreductase domain-containing protein" evidence="1">
    <location>
        <begin position="29"/>
        <end position="536"/>
    </location>
</feature>
<organism evidence="3 4">
    <name type="scientific">Thalassiosira oceanica</name>
    <name type="common">Marine diatom</name>
    <dbReference type="NCBI Taxonomy" id="159749"/>
    <lineage>
        <taxon>Eukaryota</taxon>
        <taxon>Sar</taxon>
        <taxon>Stramenopiles</taxon>
        <taxon>Ochrophyta</taxon>
        <taxon>Bacillariophyta</taxon>
        <taxon>Coscinodiscophyceae</taxon>
        <taxon>Thalassiosirophycidae</taxon>
        <taxon>Thalassiosirales</taxon>
        <taxon>Thalassiosiraceae</taxon>
        <taxon>Thalassiosira</taxon>
    </lineage>
</organism>
<dbReference type="AlphaFoldDB" id="K0RN78"/>
<dbReference type="InterPro" id="IPR023210">
    <property type="entry name" value="NADP_OxRdtase_dom"/>
</dbReference>
<sequence length="536" mass="58096">MNRRGNSVRPWVASGLVILVAIVTQLKCYTVVASVEDAATEGGPGPLLSAPAPVPMHRQTSHLTVKLATPSHHRARVTSDRESDLPEIPLVGLGLGNIAKHNRIPLLLAEALSLPTRRSGKLDEELYYRLIDTSHTESAVEVLVGRSLSRLGSSKENYHVIIKIWHTHLGYGRTLLSVQDSLGDILSGIKTNEGNGETASVRIHAILQYPRCYDELFSSEKYLKTSNIPVKYTSCQEEEDALDAATKEAGASPLLDKEGSWERSYRALEELYHRGQLESIGISNFGLSDLKKLFGLATVGPHIYQGSLETLLTEEGLIEELVKHGVHYQCYDAVSSVLKGKNAAPQAYASLEKIGAKHGGMDDIDGSSGYSAVQVVLGWLVHNRSVGVIPGTQDLGHLAENSPSSLGAMSKFAPREALDIENALQALVAGEDTDDALKNAGVDSSTASLDNLSDADSNIDEDGVVATFFNTLDRNVRVFKTHPMTGEQIQLSHNISPGRNGRLLVNHDDVLVAYDRLGNAVKKFRVAAEESVDFEI</sequence>
<feature type="signal peptide" evidence="1">
    <location>
        <begin position="1"/>
        <end position="28"/>
    </location>
</feature>
<dbReference type="OrthoDB" id="416253at2759"/>
<comment type="caution">
    <text evidence="3">The sequence shown here is derived from an EMBL/GenBank/DDBJ whole genome shotgun (WGS) entry which is preliminary data.</text>
</comment>
<evidence type="ECO:0000256" key="1">
    <source>
        <dbReference type="SAM" id="SignalP"/>
    </source>
</evidence>
<dbReference type="InterPro" id="IPR020471">
    <property type="entry name" value="AKR"/>
</dbReference>
<dbReference type="InterPro" id="IPR036812">
    <property type="entry name" value="NAD(P)_OxRdtase_dom_sf"/>
</dbReference>
<dbReference type="PANTHER" id="PTHR43827:SF8">
    <property type="entry name" value="ALDO_KETO REDUCTASE FAMILY PROTEIN"/>
    <property type="match status" value="1"/>
</dbReference>
<dbReference type="EMBL" id="AGNL01035603">
    <property type="protein sequence ID" value="EJK54595.1"/>
    <property type="molecule type" value="Genomic_DNA"/>
</dbReference>
<evidence type="ECO:0000313" key="3">
    <source>
        <dbReference type="EMBL" id="EJK54595.1"/>
    </source>
</evidence>
<proteinExistence type="predicted"/>
<dbReference type="Proteomes" id="UP000266841">
    <property type="component" value="Unassembled WGS sequence"/>
</dbReference>